<reference evidence="2 3" key="1">
    <citation type="submission" date="2020-08" db="EMBL/GenBank/DDBJ databases">
        <title>Genome sequence of Sphingomonas daechungensis KACC 18115T.</title>
        <authorList>
            <person name="Hyun D.-W."/>
            <person name="Bae J.-W."/>
        </authorList>
    </citation>
    <scope>NUCLEOTIDE SEQUENCE [LARGE SCALE GENOMIC DNA]</scope>
    <source>
        <strain evidence="2 3">KACC 18115</strain>
    </source>
</reference>
<protein>
    <submittedName>
        <fullName evidence="2">Uncharacterized protein</fullName>
    </submittedName>
</protein>
<keyword evidence="3" id="KW-1185">Reference proteome</keyword>
<proteinExistence type="predicted"/>
<keyword evidence="1" id="KW-1133">Transmembrane helix</keyword>
<feature type="transmembrane region" description="Helical" evidence="1">
    <location>
        <begin position="39"/>
        <end position="61"/>
    </location>
</feature>
<organism evidence="2 3">
    <name type="scientific">Sphingomonas daechungensis</name>
    <dbReference type="NCBI Taxonomy" id="1176646"/>
    <lineage>
        <taxon>Bacteria</taxon>
        <taxon>Pseudomonadati</taxon>
        <taxon>Pseudomonadota</taxon>
        <taxon>Alphaproteobacteria</taxon>
        <taxon>Sphingomonadales</taxon>
        <taxon>Sphingomonadaceae</taxon>
        <taxon>Sphingomonas</taxon>
    </lineage>
</organism>
<evidence type="ECO:0000313" key="2">
    <source>
        <dbReference type="EMBL" id="QNP43489.1"/>
    </source>
</evidence>
<evidence type="ECO:0000256" key="1">
    <source>
        <dbReference type="SAM" id="Phobius"/>
    </source>
</evidence>
<keyword evidence="1" id="KW-0472">Membrane</keyword>
<name>A0ABX6T0W9_9SPHN</name>
<accession>A0ABX6T0W9</accession>
<evidence type="ECO:0000313" key="3">
    <source>
        <dbReference type="Proteomes" id="UP000516134"/>
    </source>
</evidence>
<dbReference type="Proteomes" id="UP000516134">
    <property type="component" value="Chromosome"/>
</dbReference>
<keyword evidence="1" id="KW-0812">Transmembrane</keyword>
<dbReference type="EMBL" id="CP060780">
    <property type="protein sequence ID" value="QNP43489.1"/>
    <property type="molecule type" value="Genomic_DNA"/>
</dbReference>
<dbReference type="RefSeq" id="WP_187714919.1">
    <property type="nucleotide sequence ID" value="NZ_BAABJC010000001.1"/>
</dbReference>
<sequence length="69" mass="7606">MRDTESADLSAHLQSLIAMRREAVQMPAPSEPEKIPAKLYGIMAVTTVLTFATLVTGYQLLFPPQQLFA</sequence>
<gene>
    <name evidence="2" type="ORF">H9L15_01400</name>
</gene>